<name>U4LGX9_PYROM</name>
<sequence length="20" mass="2233">MKNPNPTKPFLYIISAGGRQ</sequence>
<dbReference type="Proteomes" id="UP000018144">
    <property type="component" value="Unassembled WGS sequence"/>
</dbReference>
<protein>
    <submittedName>
        <fullName evidence="1">Uncharacterized protein</fullName>
    </submittedName>
</protein>
<gene>
    <name evidence="1" type="ORF">PCON_10650</name>
</gene>
<dbReference type="EMBL" id="HF935589">
    <property type="protein sequence ID" value="CCX31349.1"/>
    <property type="molecule type" value="Genomic_DNA"/>
</dbReference>
<proteinExistence type="predicted"/>
<organism evidence="1 2">
    <name type="scientific">Pyronema omphalodes (strain CBS 100304)</name>
    <name type="common">Pyronema confluens</name>
    <dbReference type="NCBI Taxonomy" id="1076935"/>
    <lineage>
        <taxon>Eukaryota</taxon>
        <taxon>Fungi</taxon>
        <taxon>Dikarya</taxon>
        <taxon>Ascomycota</taxon>
        <taxon>Pezizomycotina</taxon>
        <taxon>Pezizomycetes</taxon>
        <taxon>Pezizales</taxon>
        <taxon>Pyronemataceae</taxon>
        <taxon>Pyronema</taxon>
    </lineage>
</organism>
<evidence type="ECO:0000313" key="2">
    <source>
        <dbReference type="Proteomes" id="UP000018144"/>
    </source>
</evidence>
<dbReference type="AlphaFoldDB" id="U4LGX9"/>
<accession>U4LGX9</accession>
<evidence type="ECO:0000313" key="1">
    <source>
        <dbReference type="EMBL" id="CCX31349.1"/>
    </source>
</evidence>
<reference evidence="1 2" key="1">
    <citation type="journal article" date="2013" name="PLoS Genet.">
        <title>The genome and development-dependent transcriptomes of Pyronema confluens: a window into fungal evolution.</title>
        <authorList>
            <person name="Traeger S."/>
            <person name="Altegoer F."/>
            <person name="Freitag M."/>
            <person name="Gabaldon T."/>
            <person name="Kempken F."/>
            <person name="Kumar A."/>
            <person name="Marcet-Houben M."/>
            <person name="Poggeler S."/>
            <person name="Stajich J.E."/>
            <person name="Nowrousian M."/>
        </authorList>
    </citation>
    <scope>NUCLEOTIDE SEQUENCE [LARGE SCALE GENOMIC DNA]</scope>
    <source>
        <strain evidence="2">CBS 100304</strain>
        <tissue evidence="1">Vegetative mycelium</tissue>
    </source>
</reference>
<keyword evidence="2" id="KW-1185">Reference proteome</keyword>